<evidence type="ECO:0000313" key="9">
    <source>
        <dbReference type="Proteomes" id="UP001278500"/>
    </source>
</evidence>
<dbReference type="InterPro" id="IPR005828">
    <property type="entry name" value="MFS_sugar_transport-like"/>
</dbReference>
<evidence type="ECO:0000313" key="8">
    <source>
        <dbReference type="EMBL" id="KAK3354644.1"/>
    </source>
</evidence>
<dbReference type="InterPro" id="IPR050360">
    <property type="entry name" value="MFS_Sugar_Transporters"/>
</dbReference>
<keyword evidence="9" id="KW-1185">Reference proteome</keyword>
<evidence type="ECO:0000259" key="7">
    <source>
        <dbReference type="PROSITE" id="PS50850"/>
    </source>
</evidence>
<dbReference type="RefSeq" id="XP_062686022.1">
    <property type="nucleotide sequence ID" value="XM_062824120.1"/>
</dbReference>
<organism evidence="8 9">
    <name type="scientific">Neurospora tetraspora</name>
    <dbReference type="NCBI Taxonomy" id="94610"/>
    <lineage>
        <taxon>Eukaryota</taxon>
        <taxon>Fungi</taxon>
        <taxon>Dikarya</taxon>
        <taxon>Ascomycota</taxon>
        <taxon>Pezizomycotina</taxon>
        <taxon>Sordariomycetes</taxon>
        <taxon>Sordariomycetidae</taxon>
        <taxon>Sordariales</taxon>
        <taxon>Sordariaceae</taxon>
        <taxon>Neurospora</taxon>
    </lineage>
</organism>
<evidence type="ECO:0000256" key="1">
    <source>
        <dbReference type="ARBA" id="ARBA00004141"/>
    </source>
</evidence>
<evidence type="ECO:0000256" key="5">
    <source>
        <dbReference type="ARBA" id="ARBA00023136"/>
    </source>
</evidence>
<dbReference type="PANTHER" id="PTHR48022:SF17">
    <property type="entry name" value="HEXOSE TRANSPORTER"/>
    <property type="match status" value="1"/>
</dbReference>
<sequence length="87" mass="9497">MKYWKQHFSTGYTDVNGKLTISPSQSSLIVSILSTGTFVGALASPLLADKIGRRWGLIISSWVFNFGVLMQVISVAIPLFVAGRFFG</sequence>
<evidence type="ECO:0000256" key="3">
    <source>
        <dbReference type="ARBA" id="ARBA00022692"/>
    </source>
</evidence>
<dbReference type="EMBL" id="JAUEPP010000001">
    <property type="protein sequence ID" value="KAK3354644.1"/>
    <property type="molecule type" value="Genomic_DNA"/>
</dbReference>
<evidence type="ECO:0000256" key="6">
    <source>
        <dbReference type="SAM" id="Phobius"/>
    </source>
</evidence>
<protein>
    <recommendedName>
        <fullName evidence="7">Major facilitator superfamily (MFS) profile domain-containing protein</fullName>
    </recommendedName>
</protein>
<keyword evidence="5 6" id="KW-0472">Membrane</keyword>
<name>A0AAE0JN49_9PEZI</name>
<comment type="similarity">
    <text evidence="2">Belongs to the major facilitator superfamily. Sugar transporter (TC 2.A.1.1) family.</text>
</comment>
<feature type="domain" description="Major facilitator superfamily (MFS) profile" evidence="7">
    <location>
        <begin position="1"/>
        <end position="87"/>
    </location>
</feature>
<feature type="transmembrane region" description="Helical" evidence="6">
    <location>
        <begin position="28"/>
        <end position="48"/>
    </location>
</feature>
<dbReference type="GeneID" id="87861274"/>
<keyword evidence="3 6" id="KW-0812">Transmembrane</keyword>
<reference evidence="8" key="2">
    <citation type="submission" date="2023-06" db="EMBL/GenBank/DDBJ databases">
        <authorList>
            <consortium name="Lawrence Berkeley National Laboratory"/>
            <person name="Haridas S."/>
            <person name="Hensen N."/>
            <person name="Bonometti L."/>
            <person name="Westerberg I."/>
            <person name="Brannstrom I.O."/>
            <person name="Guillou S."/>
            <person name="Cros-Aarteil S."/>
            <person name="Calhoun S."/>
            <person name="Kuo A."/>
            <person name="Mondo S."/>
            <person name="Pangilinan J."/>
            <person name="Riley R."/>
            <person name="Labutti K."/>
            <person name="Andreopoulos B."/>
            <person name="Lipzen A."/>
            <person name="Chen C."/>
            <person name="Yanf M."/>
            <person name="Daum C."/>
            <person name="Ng V."/>
            <person name="Clum A."/>
            <person name="Steindorff A."/>
            <person name="Ohm R."/>
            <person name="Martin F."/>
            <person name="Silar P."/>
            <person name="Natvig D."/>
            <person name="Lalanne C."/>
            <person name="Gautier V."/>
            <person name="Ament-Velasquez S.L."/>
            <person name="Kruys A."/>
            <person name="Hutchinson M.I."/>
            <person name="Powell A.J."/>
            <person name="Barry K."/>
            <person name="Miller A.N."/>
            <person name="Grigoriev I.V."/>
            <person name="Debuchy R."/>
            <person name="Gladieux P."/>
            <person name="Thoren M.H."/>
            <person name="Johannesson H."/>
        </authorList>
    </citation>
    <scope>NUCLEOTIDE SEQUENCE</scope>
    <source>
        <strain evidence="8">CBS 560.94</strain>
    </source>
</reference>
<feature type="transmembrane region" description="Helical" evidence="6">
    <location>
        <begin position="55"/>
        <end position="81"/>
    </location>
</feature>
<dbReference type="Pfam" id="PF00083">
    <property type="entry name" value="Sugar_tr"/>
    <property type="match status" value="1"/>
</dbReference>
<dbReference type="PANTHER" id="PTHR48022">
    <property type="entry name" value="PLASTIDIC GLUCOSE TRANSPORTER 4"/>
    <property type="match status" value="1"/>
</dbReference>
<dbReference type="GO" id="GO:0005351">
    <property type="term" value="F:carbohydrate:proton symporter activity"/>
    <property type="evidence" value="ECO:0007669"/>
    <property type="project" value="TreeGrafter"/>
</dbReference>
<comment type="subcellular location">
    <subcellularLocation>
        <location evidence="1">Membrane</location>
        <topology evidence="1">Multi-pass membrane protein</topology>
    </subcellularLocation>
</comment>
<dbReference type="Proteomes" id="UP001278500">
    <property type="component" value="Unassembled WGS sequence"/>
</dbReference>
<dbReference type="AlphaFoldDB" id="A0AAE0JN49"/>
<proteinExistence type="inferred from homology"/>
<comment type="caution">
    <text evidence="8">The sequence shown here is derived from an EMBL/GenBank/DDBJ whole genome shotgun (WGS) entry which is preliminary data.</text>
</comment>
<reference evidence="8" key="1">
    <citation type="journal article" date="2023" name="Mol. Phylogenet. Evol.">
        <title>Genome-scale phylogeny and comparative genomics of the fungal order Sordariales.</title>
        <authorList>
            <person name="Hensen N."/>
            <person name="Bonometti L."/>
            <person name="Westerberg I."/>
            <person name="Brannstrom I.O."/>
            <person name="Guillou S."/>
            <person name="Cros-Aarteil S."/>
            <person name="Calhoun S."/>
            <person name="Haridas S."/>
            <person name="Kuo A."/>
            <person name="Mondo S."/>
            <person name="Pangilinan J."/>
            <person name="Riley R."/>
            <person name="LaButti K."/>
            <person name="Andreopoulos B."/>
            <person name="Lipzen A."/>
            <person name="Chen C."/>
            <person name="Yan M."/>
            <person name="Daum C."/>
            <person name="Ng V."/>
            <person name="Clum A."/>
            <person name="Steindorff A."/>
            <person name="Ohm R.A."/>
            <person name="Martin F."/>
            <person name="Silar P."/>
            <person name="Natvig D.O."/>
            <person name="Lalanne C."/>
            <person name="Gautier V."/>
            <person name="Ament-Velasquez S.L."/>
            <person name="Kruys A."/>
            <person name="Hutchinson M.I."/>
            <person name="Powell A.J."/>
            <person name="Barry K."/>
            <person name="Miller A.N."/>
            <person name="Grigoriev I.V."/>
            <person name="Debuchy R."/>
            <person name="Gladieux P."/>
            <person name="Hiltunen Thoren M."/>
            <person name="Johannesson H."/>
        </authorList>
    </citation>
    <scope>NUCLEOTIDE SEQUENCE</scope>
    <source>
        <strain evidence="8">CBS 560.94</strain>
    </source>
</reference>
<dbReference type="InterPro" id="IPR036259">
    <property type="entry name" value="MFS_trans_sf"/>
</dbReference>
<dbReference type="GO" id="GO:0016020">
    <property type="term" value="C:membrane"/>
    <property type="evidence" value="ECO:0007669"/>
    <property type="project" value="UniProtKB-SubCell"/>
</dbReference>
<accession>A0AAE0JN49</accession>
<evidence type="ECO:0000256" key="4">
    <source>
        <dbReference type="ARBA" id="ARBA00022989"/>
    </source>
</evidence>
<gene>
    <name evidence="8" type="ORF">B0H65DRAFT_417982</name>
</gene>
<dbReference type="InterPro" id="IPR020846">
    <property type="entry name" value="MFS_dom"/>
</dbReference>
<evidence type="ECO:0000256" key="2">
    <source>
        <dbReference type="ARBA" id="ARBA00010992"/>
    </source>
</evidence>
<keyword evidence="4 6" id="KW-1133">Transmembrane helix</keyword>
<dbReference type="Gene3D" id="1.20.1250.20">
    <property type="entry name" value="MFS general substrate transporter like domains"/>
    <property type="match status" value="1"/>
</dbReference>
<dbReference type="SUPFAM" id="SSF103473">
    <property type="entry name" value="MFS general substrate transporter"/>
    <property type="match status" value="1"/>
</dbReference>
<dbReference type="PROSITE" id="PS50850">
    <property type="entry name" value="MFS"/>
    <property type="match status" value="1"/>
</dbReference>